<dbReference type="STRING" id="435880.SAMN04487988_102299"/>
<protein>
    <recommendedName>
        <fullName evidence="6">Seryl-tRNA synthetase</fullName>
    </recommendedName>
</protein>
<dbReference type="Proteomes" id="UP000199642">
    <property type="component" value="Unassembled WGS sequence"/>
</dbReference>
<dbReference type="OrthoDB" id="964337at2"/>
<organism evidence="4 5">
    <name type="scientific">Algoriphagus hitonicola</name>
    <dbReference type="NCBI Taxonomy" id="435880"/>
    <lineage>
        <taxon>Bacteria</taxon>
        <taxon>Pseudomonadati</taxon>
        <taxon>Bacteroidota</taxon>
        <taxon>Cytophagia</taxon>
        <taxon>Cytophagales</taxon>
        <taxon>Cyclobacteriaceae</taxon>
        <taxon>Algoriphagus</taxon>
    </lineage>
</organism>
<evidence type="ECO:0000313" key="4">
    <source>
        <dbReference type="EMBL" id="SFG28192.1"/>
    </source>
</evidence>
<sequence length="102" mass="11548">MKKLFLITCLFLSAQFLVAAPLNSGKDTKKEELTPEQIETLERIENRVEEIKALDFSEMSRDEKKEIKAELKTLRAEAKANNNGIYISTGAIIIILLLILIL</sequence>
<keyword evidence="1" id="KW-0175">Coiled coil</keyword>
<reference evidence="5" key="1">
    <citation type="submission" date="2016-10" db="EMBL/GenBank/DDBJ databases">
        <authorList>
            <person name="Varghese N."/>
            <person name="Submissions S."/>
        </authorList>
    </citation>
    <scope>NUCLEOTIDE SEQUENCE [LARGE SCALE GENOMIC DNA]</scope>
    <source>
        <strain evidence="5">DSM 19315</strain>
    </source>
</reference>
<feature type="signal peptide" evidence="3">
    <location>
        <begin position="1"/>
        <end position="19"/>
    </location>
</feature>
<proteinExistence type="predicted"/>
<evidence type="ECO:0008006" key="6">
    <source>
        <dbReference type="Google" id="ProtNLM"/>
    </source>
</evidence>
<evidence type="ECO:0000256" key="1">
    <source>
        <dbReference type="SAM" id="Coils"/>
    </source>
</evidence>
<evidence type="ECO:0000256" key="2">
    <source>
        <dbReference type="SAM" id="Phobius"/>
    </source>
</evidence>
<accession>A0A1I2QIG3</accession>
<feature type="coiled-coil region" evidence="1">
    <location>
        <begin position="57"/>
        <end position="84"/>
    </location>
</feature>
<keyword evidence="5" id="KW-1185">Reference proteome</keyword>
<dbReference type="AlphaFoldDB" id="A0A1I2QIG3"/>
<dbReference type="EMBL" id="FOPC01000002">
    <property type="protein sequence ID" value="SFG28192.1"/>
    <property type="molecule type" value="Genomic_DNA"/>
</dbReference>
<keyword evidence="3" id="KW-0732">Signal</keyword>
<evidence type="ECO:0000256" key="3">
    <source>
        <dbReference type="SAM" id="SignalP"/>
    </source>
</evidence>
<name>A0A1I2QIG3_9BACT</name>
<evidence type="ECO:0000313" key="5">
    <source>
        <dbReference type="Proteomes" id="UP000199642"/>
    </source>
</evidence>
<feature type="transmembrane region" description="Helical" evidence="2">
    <location>
        <begin position="84"/>
        <end position="101"/>
    </location>
</feature>
<keyword evidence="2" id="KW-0472">Membrane</keyword>
<feature type="chain" id="PRO_5011698816" description="Seryl-tRNA synthetase" evidence="3">
    <location>
        <begin position="20"/>
        <end position="102"/>
    </location>
</feature>
<gene>
    <name evidence="4" type="ORF">SAMN04487988_102299</name>
</gene>
<keyword evidence="2" id="KW-0812">Transmembrane</keyword>
<dbReference type="RefSeq" id="WP_092789157.1">
    <property type="nucleotide sequence ID" value="NZ_FOPC01000002.1"/>
</dbReference>
<keyword evidence="2" id="KW-1133">Transmembrane helix</keyword>